<gene>
    <name evidence="1" type="ORF">GSPATT00007775001</name>
</gene>
<proteinExistence type="predicted"/>
<sequence length="187" mass="22174">MIPLLVEVILSLNSKPLTIQFQPMKFIKNNTINEDLISQYDKRQFHQTIQQLSFSLHLDEVEYLSLNLQSLTKIKQIQIMLPKYKNHNLLMLLKLKHFEDKNSYYDLVKMNVTEILRLEMVKEDIVKSIVSVLRKKITFWENLCSGDIQNMNRFLDDIIKISLQIEQSRNKVDIILSGFTNQVQKNY</sequence>
<organism evidence="1 2">
    <name type="scientific">Paramecium tetraurelia</name>
    <dbReference type="NCBI Taxonomy" id="5888"/>
    <lineage>
        <taxon>Eukaryota</taxon>
        <taxon>Sar</taxon>
        <taxon>Alveolata</taxon>
        <taxon>Ciliophora</taxon>
        <taxon>Intramacronucleata</taxon>
        <taxon>Oligohymenophorea</taxon>
        <taxon>Peniculida</taxon>
        <taxon>Parameciidae</taxon>
        <taxon>Paramecium</taxon>
    </lineage>
</organism>
<dbReference type="Proteomes" id="UP000000600">
    <property type="component" value="Unassembled WGS sequence"/>
</dbReference>
<dbReference type="RefSeq" id="XP_001438037.1">
    <property type="nucleotide sequence ID" value="XM_001438000.1"/>
</dbReference>
<keyword evidence="2" id="KW-1185">Reference proteome</keyword>
<dbReference type="EMBL" id="CT868085">
    <property type="protein sequence ID" value="CAK70640.1"/>
    <property type="molecule type" value="Genomic_DNA"/>
</dbReference>
<dbReference type="HOGENOM" id="CLU_1450293_0_0_1"/>
<dbReference type="InParanoid" id="A0CIM3"/>
<reference evidence="1 2" key="1">
    <citation type="journal article" date="2006" name="Nature">
        <title>Global trends of whole-genome duplications revealed by the ciliate Paramecium tetraurelia.</title>
        <authorList>
            <consortium name="Genoscope"/>
            <person name="Aury J.-M."/>
            <person name="Jaillon O."/>
            <person name="Duret L."/>
            <person name="Noel B."/>
            <person name="Jubin C."/>
            <person name="Porcel B.M."/>
            <person name="Segurens B."/>
            <person name="Daubin V."/>
            <person name="Anthouard V."/>
            <person name="Aiach N."/>
            <person name="Arnaiz O."/>
            <person name="Billaut A."/>
            <person name="Beisson J."/>
            <person name="Blanc I."/>
            <person name="Bouhouche K."/>
            <person name="Camara F."/>
            <person name="Duharcourt S."/>
            <person name="Guigo R."/>
            <person name="Gogendeau D."/>
            <person name="Katinka M."/>
            <person name="Keller A.-M."/>
            <person name="Kissmehl R."/>
            <person name="Klotz C."/>
            <person name="Koll F."/>
            <person name="Le Moue A."/>
            <person name="Lepere C."/>
            <person name="Malinsky S."/>
            <person name="Nowacki M."/>
            <person name="Nowak J.K."/>
            <person name="Plattner H."/>
            <person name="Poulain J."/>
            <person name="Ruiz F."/>
            <person name="Serrano V."/>
            <person name="Zagulski M."/>
            <person name="Dessen P."/>
            <person name="Betermier M."/>
            <person name="Weissenbach J."/>
            <person name="Scarpelli C."/>
            <person name="Schachter V."/>
            <person name="Sperling L."/>
            <person name="Meyer E."/>
            <person name="Cohen J."/>
            <person name="Wincker P."/>
        </authorList>
    </citation>
    <scope>NUCLEOTIDE SEQUENCE [LARGE SCALE GENOMIC DNA]</scope>
    <source>
        <strain evidence="1 2">Stock d4-2</strain>
    </source>
</reference>
<dbReference type="GeneID" id="5023822"/>
<protein>
    <submittedName>
        <fullName evidence="1">Uncharacterized protein</fullName>
    </submittedName>
</protein>
<dbReference type="AlphaFoldDB" id="A0CIM3"/>
<evidence type="ECO:0000313" key="1">
    <source>
        <dbReference type="EMBL" id="CAK70640.1"/>
    </source>
</evidence>
<accession>A0CIM3</accession>
<evidence type="ECO:0000313" key="2">
    <source>
        <dbReference type="Proteomes" id="UP000000600"/>
    </source>
</evidence>
<name>A0CIM3_PARTE</name>
<dbReference type="KEGG" id="ptm:GSPATT00007775001"/>